<keyword evidence="9" id="KW-0539">Nucleus</keyword>
<feature type="compositionally biased region" description="Low complexity" evidence="10">
    <location>
        <begin position="355"/>
        <end position="365"/>
    </location>
</feature>
<keyword evidence="6" id="KW-0805">Transcription regulation</keyword>
<evidence type="ECO:0000256" key="7">
    <source>
        <dbReference type="ARBA" id="ARBA00023125"/>
    </source>
</evidence>
<dbReference type="EMBL" id="ML994612">
    <property type="protein sequence ID" value="KAF2193998.1"/>
    <property type="molecule type" value="Genomic_DNA"/>
</dbReference>
<evidence type="ECO:0000259" key="11">
    <source>
        <dbReference type="PROSITE" id="PS50048"/>
    </source>
</evidence>
<feature type="compositionally biased region" description="Low complexity" evidence="10">
    <location>
        <begin position="159"/>
        <end position="171"/>
    </location>
</feature>
<dbReference type="GO" id="GO:0006094">
    <property type="term" value="P:gluconeogenesis"/>
    <property type="evidence" value="ECO:0007669"/>
    <property type="project" value="UniProtKB-KW"/>
</dbReference>
<keyword evidence="5" id="KW-0862">Zinc</keyword>
<feature type="region of interest" description="Disordered" evidence="10">
    <location>
        <begin position="547"/>
        <end position="585"/>
    </location>
</feature>
<evidence type="ECO:0000313" key="13">
    <source>
        <dbReference type="Proteomes" id="UP000800200"/>
    </source>
</evidence>
<dbReference type="PANTHER" id="PTHR47659:SF1">
    <property type="entry name" value="TRANSCRIPTION ACTIVATOR OF GLUCONEOGENESIS ERT1"/>
    <property type="match status" value="1"/>
</dbReference>
<feature type="region of interest" description="Disordered" evidence="10">
    <location>
        <begin position="1"/>
        <end position="60"/>
    </location>
</feature>
<keyword evidence="7" id="KW-0238">DNA-binding</keyword>
<comment type="similarity">
    <text evidence="2">Belongs to the ERT1/acuK family.</text>
</comment>
<evidence type="ECO:0000256" key="6">
    <source>
        <dbReference type="ARBA" id="ARBA00023015"/>
    </source>
</evidence>
<dbReference type="PANTHER" id="PTHR47659">
    <property type="entry name" value="ZN(II)2CYS6 TRANSCRIPTION FACTOR (EUROFUNG)-RELATED"/>
    <property type="match status" value="1"/>
</dbReference>
<dbReference type="GO" id="GO:0005634">
    <property type="term" value="C:nucleus"/>
    <property type="evidence" value="ECO:0007669"/>
    <property type="project" value="UniProtKB-SubCell"/>
</dbReference>
<sequence>MTTPDAEDASPSPEYSGDPDGSEMAEQKAEQASSDASPSKQTGNGQKPASNAKDPLRPRRKKARRACFACQRAHLTCGDERPCHRCIKRNLQEHCMDGIRKKAKYLHDAPNEALMPGVGGNFPHFNGNHPASVPGQDPGAVSQAQQGAFYTQAPTVTYYPQSSPSSQVPSSMQDGPIIGTFSNQQPPISPPYSQTNQPPLPGVPSTVSQGTQSQMQQFGGPLFDPSDPALFNFDISSLNFGNHYGALEFGMLGHMSSGAADTPPSDNSLLNPLNQAANAYQPQMSSGAYNENPALTANIAFGPDGLPSAEWQNTNSRHGSIQMQTPNNTPVTINLDSQRHDSLNGPHAFAIGQGPSSLSSASPASTDVNSGYDNDNPLSAASFFANSNQHQLQQRSPTVGRAQQDQRGLLNTALQPIQFNAVMRRRRRDTSYIYNGVAKGYEYTAAFHRIVNVIKRRFSQGKARKISQSMAKYRPILIASAADQTNSDLVHCEKNLQRQLVSLEDMIHEWGSPVLICRRTGEVVLMGKEFTMLTGWKREVLLGKEPNLNVNTGQSRDSPNESGLSSRTSVTPTIAGQEPDSGPHPVSIVELMDEDSVIQWFEDFAELAYQSSHGTKTRRVKMLKYLTEEDMTKLEEFKANAIVNGKPMKPEPTAKLENAIAGEGGIGMLGAKDGMVDCMINWHMKRDIFDGPGLIVMNILPVLQA</sequence>
<dbReference type="InterPro" id="IPR036864">
    <property type="entry name" value="Zn2-C6_fun-type_DNA-bd_sf"/>
</dbReference>
<dbReference type="InterPro" id="IPR056751">
    <property type="entry name" value="PAS_13"/>
</dbReference>
<feature type="region of interest" description="Disordered" evidence="10">
    <location>
        <begin position="159"/>
        <end position="210"/>
    </location>
</feature>
<evidence type="ECO:0000256" key="3">
    <source>
        <dbReference type="ARBA" id="ARBA00022432"/>
    </source>
</evidence>
<evidence type="ECO:0000256" key="9">
    <source>
        <dbReference type="ARBA" id="ARBA00023242"/>
    </source>
</evidence>
<feature type="compositionally biased region" description="Polar residues" evidence="10">
    <location>
        <begin position="366"/>
        <end position="381"/>
    </location>
</feature>
<feature type="compositionally biased region" description="Polar residues" evidence="10">
    <location>
        <begin position="180"/>
        <end position="197"/>
    </location>
</feature>
<gene>
    <name evidence="12" type="ORF">K469DRAFT_189273</name>
</gene>
<feature type="compositionally biased region" description="Polar residues" evidence="10">
    <location>
        <begin position="30"/>
        <end position="49"/>
    </location>
</feature>
<dbReference type="GO" id="GO:0008270">
    <property type="term" value="F:zinc ion binding"/>
    <property type="evidence" value="ECO:0007669"/>
    <property type="project" value="InterPro"/>
</dbReference>
<dbReference type="Pfam" id="PF24990">
    <property type="entry name" value="PAS_13"/>
    <property type="match status" value="1"/>
</dbReference>
<dbReference type="Gene3D" id="4.10.240.10">
    <property type="entry name" value="Zn(2)-C6 fungal-type DNA-binding domain"/>
    <property type="match status" value="1"/>
</dbReference>
<accession>A0A6A6ETD4</accession>
<keyword evidence="4" id="KW-0479">Metal-binding</keyword>
<evidence type="ECO:0000256" key="5">
    <source>
        <dbReference type="ARBA" id="ARBA00022833"/>
    </source>
</evidence>
<comment type="subcellular location">
    <subcellularLocation>
        <location evidence="1">Nucleus</location>
    </subcellularLocation>
</comment>
<dbReference type="AlphaFoldDB" id="A0A6A6ETD4"/>
<evidence type="ECO:0000313" key="12">
    <source>
        <dbReference type="EMBL" id="KAF2193998.1"/>
    </source>
</evidence>
<dbReference type="GO" id="GO:0000977">
    <property type="term" value="F:RNA polymerase II transcription regulatory region sequence-specific DNA binding"/>
    <property type="evidence" value="ECO:0007669"/>
    <property type="project" value="TreeGrafter"/>
</dbReference>
<evidence type="ECO:0000256" key="4">
    <source>
        <dbReference type="ARBA" id="ARBA00022723"/>
    </source>
</evidence>
<protein>
    <recommendedName>
        <fullName evidence="11">Zn(2)-C6 fungal-type domain-containing protein</fullName>
    </recommendedName>
</protein>
<feature type="compositionally biased region" description="Polar residues" evidence="10">
    <location>
        <begin position="548"/>
        <end position="574"/>
    </location>
</feature>
<evidence type="ECO:0000256" key="1">
    <source>
        <dbReference type="ARBA" id="ARBA00004123"/>
    </source>
</evidence>
<dbReference type="SUPFAM" id="SSF57701">
    <property type="entry name" value="Zn2/Cys6 DNA-binding domain"/>
    <property type="match status" value="1"/>
</dbReference>
<evidence type="ECO:0000256" key="8">
    <source>
        <dbReference type="ARBA" id="ARBA00023163"/>
    </source>
</evidence>
<proteinExistence type="inferred from homology"/>
<dbReference type="GO" id="GO:0000981">
    <property type="term" value="F:DNA-binding transcription factor activity, RNA polymerase II-specific"/>
    <property type="evidence" value="ECO:0007669"/>
    <property type="project" value="InterPro"/>
</dbReference>
<evidence type="ECO:0000256" key="10">
    <source>
        <dbReference type="SAM" id="MobiDB-lite"/>
    </source>
</evidence>
<reference evidence="12" key="1">
    <citation type="journal article" date="2020" name="Stud. Mycol.">
        <title>101 Dothideomycetes genomes: a test case for predicting lifestyles and emergence of pathogens.</title>
        <authorList>
            <person name="Haridas S."/>
            <person name="Albert R."/>
            <person name="Binder M."/>
            <person name="Bloem J."/>
            <person name="Labutti K."/>
            <person name="Salamov A."/>
            <person name="Andreopoulos B."/>
            <person name="Baker S."/>
            <person name="Barry K."/>
            <person name="Bills G."/>
            <person name="Bluhm B."/>
            <person name="Cannon C."/>
            <person name="Castanera R."/>
            <person name="Culley D."/>
            <person name="Daum C."/>
            <person name="Ezra D."/>
            <person name="Gonzalez J."/>
            <person name="Henrissat B."/>
            <person name="Kuo A."/>
            <person name="Liang C."/>
            <person name="Lipzen A."/>
            <person name="Lutzoni F."/>
            <person name="Magnuson J."/>
            <person name="Mondo S."/>
            <person name="Nolan M."/>
            <person name="Ohm R."/>
            <person name="Pangilinan J."/>
            <person name="Park H.-J."/>
            <person name="Ramirez L."/>
            <person name="Alfaro M."/>
            <person name="Sun H."/>
            <person name="Tritt A."/>
            <person name="Yoshinaga Y."/>
            <person name="Zwiers L.-H."/>
            <person name="Turgeon B."/>
            <person name="Goodwin S."/>
            <person name="Spatafora J."/>
            <person name="Crous P."/>
            <person name="Grigoriev I."/>
        </authorList>
    </citation>
    <scope>NUCLEOTIDE SEQUENCE</scope>
    <source>
        <strain evidence="12">CBS 207.26</strain>
    </source>
</reference>
<keyword evidence="8" id="KW-0804">Transcription</keyword>
<keyword evidence="13" id="KW-1185">Reference proteome</keyword>
<keyword evidence="3" id="KW-0312">Gluconeogenesis</keyword>
<feature type="domain" description="Zn(2)-C6 fungal-type" evidence="11">
    <location>
        <begin position="66"/>
        <end position="97"/>
    </location>
</feature>
<dbReference type="CDD" id="cd00067">
    <property type="entry name" value="GAL4"/>
    <property type="match status" value="1"/>
</dbReference>
<name>A0A6A6ETD4_9PEZI</name>
<dbReference type="PROSITE" id="PS50048">
    <property type="entry name" value="ZN2_CY6_FUNGAL_2"/>
    <property type="match status" value="1"/>
</dbReference>
<evidence type="ECO:0000256" key="2">
    <source>
        <dbReference type="ARBA" id="ARBA00010855"/>
    </source>
</evidence>
<dbReference type="SMART" id="SM00066">
    <property type="entry name" value="GAL4"/>
    <property type="match status" value="1"/>
</dbReference>
<dbReference type="GO" id="GO:0009267">
    <property type="term" value="P:cellular response to starvation"/>
    <property type="evidence" value="ECO:0007669"/>
    <property type="project" value="TreeGrafter"/>
</dbReference>
<dbReference type="Proteomes" id="UP000800200">
    <property type="component" value="Unassembled WGS sequence"/>
</dbReference>
<dbReference type="InterPro" id="IPR050335">
    <property type="entry name" value="ERT1_acuK_gluconeogen_tf"/>
</dbReference>
<dbReference type="InterPro" id="IPR001138">
    <property type="entry name" value="Zn2Cys6_DnaBD"/>
</dbReference>
<feature type="region of interest" description="Disordered" evidence="10">
    <location>
        <begin position="352"/>
        <end position="381"/>
    </location>
</feature>
<dbReference type="OrthoDB" id="2538135at2759"/>
<organism evidence="12 13">
    <name type="scientific">Zopfia rhizophila CBS 207.26</name>
    <dbReference type="NCBI Taxonomy" id="1314779"/>
    <lineage>
        <taxon>Eukaryota</taxon>
        <taxon>Fungi</taxon>
        <taxon>Dikarya</taxon>
        <taxon>Ascomycota</taxon>
        <taxon>Pezizomycotina</taxon>
        <taxon>Dothideomycetes</taxon>
        <taxon>Dothideomycetes incertae sedis</taxon>
        <taxon>Zopfiaceae</taxon>
        <taxon>Zopfia</taxon>
    </lineage>
</organism>